<dbReference type="InterPro" id="IPR013785">
    <property type="entry name" value="Aldolase_TIM"/>
</dbReference>
<accession>A4A291</accession>
<organism evidence="1 2">
    <name type="scientific">Blastopirellula marina DSM 3645</name>
    <dbReference type="NCBI Taxonomy" id="314230"/>
    <lineage>
        <taxon>Bacteria</taxon>
        <taxon>Pseudomonadati</taxon>
        <taxon>Planctomycetota</taxon>
        <taxon>Planctomycetia</taxon>
        <taxon>Pirellulales</taxon>
        <taxon>Pirellulaceae</taxon>
        <taxon>Blastopirellula</taxon>
    </lineage>
</organism>
<dbReference type="SUPFAM" id="SSF51569">
    <property type="entry name" value="Aldolase"/>
    <property type="match status" value="1"/>
</dbReference>
<evidence type="ECO:0000313" key="1">
    <source>
        <dbReference type="EMBL" id="EAQ77123.1"/>
    </source>
</evidence>
<dbReference type="RefSeq" id="WP_002651082.1">
    <property type="nucleotide sequence ID" value="NZ_CH672376.1"/>
</dbReference>
<dbReference type="eggNOG" id="COG0329">
    <property type="taxonomic scope" value="Bacteria"/>
</dbReference>
<dbReference type="STRING" id="314230.DSM3645_15920"/>
<name>A4A291_9BACT</name>
<gene>
    <name evidence="1" type="ORF">DSM3645_15920</name>
</gene>
<dbReference type="HOGENOM" id="CLU_794066_0_0_0"/>
<proteinExistence type="predicted"/>
<dbReference type="EMBL" id="AANZ01000042">
    <property type="protein sequence ID" value="EAQ77123.1"/>
    <property type="molecule type" value="Genomic_DNA"/>
</dbReference>
<dbReference type="Proteomes" id="UP000004358">
    <property type="component" value="Unassembled WGS sequence"/>
</dbReference>
<reference evidence="1 2" key="1">
    <citation type="submission" date="2006-02" db="EMBL/GenBank/DDBJ databases">
        <authorList>
            <person name="Amann R."/>
            <person name="Ferriera S."/>
            <person name="Johnson J."/>
            <person name="Kravitz S."/>
            <person name="Halpern A."/>
            <person name="Remington K."/>
            <person name="Beeson K."/>
            <person name="Tran B."/>
            <person name="Rogers Y.-H."/>
            <person name="Friedman R."/>
            <person name="Venter J.C."/>
        </authorList>
    </citation>
    <scope>NUCLEOTIDE SEQUENCE [LARGE SCALE GENOMIC DNA]</scope>
    <source>
        <strain evidence="1 2">DSM 3645</strain>
    </source>
</reference>
<evidence type="ECO:0000313" key="2">
    <source>
        <dbReference type="Proteomes" id="UP000004358"/>
    </source>
</evidence>
<comment type="caution">
    <text evidence="1">The sequence shown here is derived from an EMBL/GenBank/DDBJ whole genome shotgun (WGS) entry which is preliminary data.</text>
</comment>
<sequence>MDSDTLTRDRLCSGLCLPIAPIAVTEGRFDASRQKLLWRYYATAGAGGAVVDLLGAPPARRRELLESIGAAPAQVEGESFLRIALVDEAESLQLAGELHAAGIQAIAIALDEAATGSLEELLGLFHAVGETLPLIIYPQGSGTRRLSSIEDWRRLLEIPQVMAVCSPAHRPTTVTAIRALAETRRKDICVYTANEINPVVDLVTPFRYTLGTKSIDRRAVGGMLRLWGVFTARAAQLLERCHVVAQRGAIPDELLQVSVEVSELSLALADENYAGIREVLARQQFLLDNRDAEGKLPSPAVIKRAAIAIENHPHLTDFAFVAARLAKWAEE</sequence>
<dbReference type="AlphaFoldDB" id="A4A291"/>
<protein>
    <submittedName>
        <fullName evidence="1">Uncharacterized protein</fullName>
    </submittedName>
</protein>
<dbReference type="Gene3D" id="3.20.20.70">
    <property type="entry name" value="Aldolase class I"/>
    <property type="match status" value="1"/>
</dbReference>